<feature type="transmembrane region" description="Helical" evidence="2">
    <location>
        <begin position="93"/>
        <end position="113"/>
    </location>
</feature>
<dbReference type="GeneID" id="8247270"/>
<protein>
    <submittedName>
        <fullName evidence="3">DUF819 protein</fullName>
    </submittedName>
</protein>
<dbReference type="RefSeq" id="XP_002504848.1">
    <property type="nucleotide sequence ID" value="XM_002504802.1"/>
</dbReference>
<feature type="transmembrane region" description="Helical" evidence="2">
    <location>
        <begin position="148"/>
        <end position="170"/>
    </location>
</feature>
<evidence type="ECO:0000313" key="3">
    <source>
        <dbReference type="EMBL" id="ACO66106.1"/>
    </source>
</evidence>
<gene>
    <name evidence="3" type="ORF">MICPUN_113572</name>
</gene>
<feature type="transmembrane region" description="Helical" evidence="2">
    <location>
        <begin position="213"/>
        <end position="236"/>
    </location>
</feature>
<dbReference type="Proteomes" id="UP000002009">
    <property type="component" value="Chromosome 11"/>
</dbReference>
<keyword evidence="2" id="KW-0812">Transmembrane</keyword>
<feature type="transmembrane region" description="Helical" evidence="2">
    <location>
        <begin position="119"/>
        <end position="136"/>
    </location>
</feature>
<dbReference type="InParanoid" id="C1EDS4"/>
<dbReference type="PANTHER" id="PTHR34289">
    <property type="entry name" value="PROTEIN, PUTATIVE (DUF819)-RELATED"/>
    <property type="match status" value="1"/>
</dbReference>
<reference evidence="3 4" key="1">
    <citation type="journal article" date="2009" name="Science">
        <title>Green evolution and dynamic adaptations revealed by genomes of the marine picoeukaryotes Micromonas.</title>
        <authorList>
            <person name="Worden A.Z."/>
            <person name="Lee J.H."/>
            <person name="Mock T."/>
            <person name="Rouze P."/>
            <person name="Simmons M.P."/>
            <person name="Aerts A.L."/>
            <person name="Allen A.E."/>
            <person name="Cuvelier M.L."/>
            <person name="Derelle E."/>
            <person name="Everett M.V."/>
            <person name="Foulon E."/>
            <person name="Grimwood J."/>
            <person name="Gundlach H."/>
            <person name="Henrissat B."/>
            <person name="Napoli C."/>
            <person name="McDonald S.M."/>
            <person name="Parker M.S."/>
            <person name="Rombauts S."/>
            <person name="Salamov A."/>
            <person name="Von Dassow P."/>
            <person name="Badger J.H."/>
            <person name="Coutinho P.M."/>
            <person name="Demir E."/>
            <person name="Dubchak I."/>
            <person name="Gentemann C."/>
            <person name="Eikrem W."/>
            <person name="Gready J.E."/>
            <person name="John U."/>
            <person name="Lanier W."/>
            <person name="Lindquist E.A."/>
            <person name="Lucas S."/>
            <person name="Mayer K.F."/>
            <person name="Moreau H."/>
            <person name="Not F."/>
            <person name="Otillar R."/>
            <person name="Panaud O."/>
            <person name="Pangilinan J."/>
            <person name="Paulsen I."/>
            <person name="Piegu B."/>
            <person name="Poliakov A."/>
            <person name="Robbens S."/>
            <person name="Schmutz J."/>
            <person name="Toulza E."/>
            <person name="Wyss T."/>
            <person name="Zelensky A."/>
            <person name="Zhou K."/>
            <person name="Armbrust E.V."/>
            <person name="Bhattacharya D."/>
            <person name="Goodenough U.W."/>
            <person name="Van de Peer Y."/>
            <person name="Grigoriev I.V."/>
        </authorList>
    </citation>
    <scope>NUCLEOTIDE SEQUENCE [LARGE SCALE GENOMIC DNA]</scope>
    <source>
        <strain evidence="4">RCC299 / NOUM17</strain>
    </source>
</reference>
<evidence type="ECO:0000256" key="2">
    <source>
        <dbReference type="SAM" id="Phobius"/>
    </source>
</evidence>
<keyword evidence="4" id="KW-1185">Reference proteome</keyword>
<accession>C1EDS4</accession>
<dbReference type="OMA" id="PRICMAL"/>
<feature type="region of interest" description="Disordered" evidence="1">
    <location>
        <begin position="1"/>
        <end position="57"/>
    </location>
</feature>
<name>C1EDS4_MICCC</name>
<dbReference type="AlphaFoldDB" id="C1EDS4"/>
<feature type="transmembrane region" description="Helical" evidence="2">
    <location>
        <begin position="380"/>
        <end position="402"/>
    </location>
</feature>
<dbReference type="KEGG" id="mis:MICPUN_113572"/>
<dbReference type="Pfam" id="PF05684">
    <property type="entry name" value="DUF819"/>
    <property type="match status" value="1"/>
</dbReference>
<sequence>MAAAATTRGTSWSRVVLPRCTRPGGRGRTPAVRAPRRSPAPDGPVKTRGRRHSPRAISAFDPSPDAVLAVLATCAAGAKLAEEKTKFGAKVSAPLLAMASAMLLATLGLIPAASPALDLVWRALMPLAVALSLLGVDLRDAARTSGPALAAFAVGAVGSVLGTAVAYATVGPALGPDAWRVAACLCASYVGGSLNYAATAQALGLAAAPGGQAALAAGMAADNLAMAVFLSALMVAEADPPTEEEKAFASRAMEEDGGDGIVGEIGGNERVCVANGGTVPTAIPTARTAACALATALVFLECGKLLARSLGLPAGTSLGVSSALVPVAAAAAATATRGALDASRAFAGSDAVGGALMLVFFAALGASADPRVAIKAGGPACVFIAVQLATHLAFVAAVGVGAMRLPAWAVLTASNACVGGPATAAAMASARGWTAAVQPAIVAGTIGYAVGTPIGCLVGQALRAWF</sequence>
<dbReference type="EMBL" id="CP001330">
    <property type="protein sequence ID" value="ACO66106.1"/>
    <property type="molecule type" value="Genomic_DNA"/>
</dbReference>
<feature type="transmembrane region" description="Helical" evidence="2">
    <location>
        <begin position="310"/>
        <end position="333"/>
    </location>
</feature>
<organism evidence="3 4">
    <name type="scientific">Micromonas commoda (strain RCC299 / NOUM17 / CCMP2709)</name>
    <name type="common">Picoplanktonic green alga</name>
    <dbReference type="NCBI Taxonomy" id="296587"/>
    <lineage>
        <taxon>Eukaryota</taxon>
        <taxon>Viridiplantae</taxon>
        <taxon>Chlorophyta</taxon>
        <taxon>Mamiellophyceae</taxon>
        <taxon>Mamiellales</taxon>
        <taxon>Mamiellaceae</taxon>
        <taxon>Micromonas</taxon>
    </lineage>
</organism>
<dbReference type="PANTHER" id="PTHR34289:SF8">
    <property type="entry name" value="DUF819 DOMAIN-CONTAINING PROTEIN"/>
    <property type="match status" value="1"/>
</dbReference>
<feature type="compositionally biased region" description="Low complexity" evidence="1">
    <location>
        <begin position="18"/>
        <end position="33"/>
    </location>
</feature>
<proteinExistence type="predicted"/>
<dbReference type="STRING" id="296587.C1EDS4"/>
<dbReference type="OrthoDB" id="498753at2759"/>
<dbReference type="eggNOG" id="ENOG502S0UK">
    <property type="taxonomic scope" value="Eukaryota"/>
</dbReference>
<dbReference type="InterPro" id="IPR008537">
    <property type="entry name" value="DUF819"/>
</dbReference>
<evidence type="ECO:0000256" key="1">
    <source>
        <dbReference type="SAM" id="MobiDB-lite"/>
    </source>
</evidence>
<evidence type="ECO:0000313" key="4">
    <source>
        <dbReference type="Proteomes" id="UP000002009"/>
    </source>
</evidence>
<feature type="transmembrane region" description="Helical" evidence="2">
    <location>
        <begin position="345"/>
        <end position="368"/>
    </location>
</feature>
<feature type="transmembrane region" description="Helical" evidence="2">
    <location>
        <begin position="408"/>
        <end position="428"/>
    </location>
</feature>
<keyword evidence="2" id="KW-1133">Transmembrane helix</keyword>
<feature type="transmembrane region" description="Helical" evidence="2">
    <location>
        <begin position="440"/>
        <end position="462"/>
    </location>
</feature>
<keyword evidence="2" id="KW-0472">Membrane</keyword>